<proteinExistence type="inferred from homology"/>
<dbReference type="FunFam" id="3.40.1440.10:FF:000008">
    <property type="entry name" value="Structure-specific endonuclease subunit SLX1 homolog"/>
    <property type="match status" value="1"/>
</dbReference>
<evidence type="ECO:0000313" key="15">
    <source>
        <dbReference type="Proteomes" id="UP001432027"/>
    </source>
</evidence>
<evidence type="ECO:0000256" key="2">
    <source>
        <dbReference type="ARBA" id="ARBA00022723"/>
    </source>
</evidence>
<evidence type="ECO:0000256" key="6">
    <source>
        <dbReference type="ARBA" id="ARBA00022801"/>
    </source>
</evidence>
<dbReference type="Gene3D" id="3.30.40.10">
    <property type="entry name" value="Zinc/RING finger domain, C3HC4 (zinc finger)"/>
    <property type="match status" value="1"/>
</dbReference>
<dbReference type="HAMAP" id="MF_03100">
    <property type="entry name" value="Endonuc_su_Slx1"/>
    <property type="match status" value="1"/>
</dbReference>
<dbReference type="Pfam" id="PF21202">
    <property type="entry name" value="SLX1_C"/>
    <property type="match status" value="1"/>
</dbReference>
<comment type="function">
    <text evidence="11">Catalytic subunit of a heterodimeric structure-specific endonuclease that resolves DNA secondary structures generated during DNA repair and recombination. Has endonuclease activity towards branched DNA substrates, introducing single-strand cuts in duplex DNA close to junctions with ss-DNA.</text>
</comment>
<dbReference type="PROSITE" id="PS50164">
    <property type="entry name" value="GIY_YIG"/>
    <property type="match status" value="1"/>
</dbReference>
<dbReference type="AlphaFoldDB" id="A0AAV5U1X4"/>
<dbReference type="Pfam" id="PF01541">
    <property type="entry name" value="GIY-YIG"/>
    <property type="match status" value="1"/>
</dbReference>
<keyword evidence="5" id="KW-0863">Zinc-finger</keyword>
<accession>A0AAV5U1X4</accession>
<evidence type="ECO:0000256" key="10">
    <source>
        <dbReference type="ARBA" id="ARBA00023242"/>
    </source>
</evidence>
<dbReference type="SMART" id="SM00465">
    <property type="entry name" value="GIYc"/>
    <property type="match status" value="1"/>
</dbReference>
<keyword evidence="6 11" id="KW-0378">Hydrolase</keyword>
<evidence type="ECO:0000256" key="7">
    <source>
        <dbReference type="ARBA" id="ARBA00022833"/>
    </source>
</evidence>
<dbReference type="EMBL" id="BTSX01000005">
    <property type="protein sequence ID" value="GMT00866.1"/>
    <property type="molecule type" value="Genomic_DNA"/>
</dbReference>
<dbReference type="GO" id="GO:0033557">
    <property type="term" value="C:Slx1-Slx4 complex"/>
    <property type="evidence" value="ECO:0007669"/>
    <property type="project" value="UniProtKB-UniRule"/>
</dbReference>
<dbReference type="GO" id="GO:0000724">
    <property type="term" value="P:double-strand break repair via homologous recombination"/>
    <property type="evidence" value="ECO:0007669"/>
    <property type="project" value="TreeGrafter"/>
</dbReference>
<evidence type="ECO:0000313" key="14">
    <source>
        <dbReference type="EMBL" id="GMT00866.1"/>
    </source>
</evidence>
<dbReference type="InterPro" id="IPR035901">
    <property type="entry name" value="GIY-YIG_endonuc_sf"/>
</dbReference>
<organism evidence="14 15">
    <name type="scientific">Pristionchus entomophagus</name>
    <dbReference type="NCBI Taxonomy" id="358040"/>
    <lineage>
        <taxon>Eukaryota</taxon>
        <taxon>Metazoa</taxon>
        <taxon>Ecdysozoa</taxon>
        <taxon>Nematoda</taxon>
        <taxon>Chromadorea</taxon>
        <taxon>Rhabditida</taxon>
        <taxon>Rhabditina</taxon>
        <taxon>Diplogasteromorpha</taxon>
        <taxon>Diplogasteroidea</taxon>
        <taxon>Neodiplogasteridae</taxon>
        <taxon>Pristionchus</taxon>
    </lineage>
</organism>
<protein>
    <recommendedName>
        <fullName evidence="11">Structure-specific endonuclease subunit SLX1 homolog</fullName>
        <ecNumber evidence="11">3.1.-.-</ecNumber>
    </recommendedName>
</protein>
<keyword evidence="4 11" id="KW-0227">DNA damage</keyword>
<dbReference type="EC" id="3.1.-.-" evidence="11"/>
<evidence type="ECO:0000256" key="9">
    <source>
        <dbReference type="ARBA" id="ARBA00023204"/>
    </source>
</evidence>
<dbReference type="PANTHER" id="PTHR20208">
    <property type="entry name" value="STRUCTURE-SPECIFIC ENDONUCLEASE SUBUNIT SLX1"/>
    <property type="match status" value="1"/>
</dbReference>
<reference evidence="14" key="1">
    <citation type="submission" date="2023-10" db="EMBL/GenBank/DDBJ databases">
        <title>Genome assembly of Pristionchus species.</title>
        <authorList>
            <person name="Yoshida K."/>
            <person name="Sommer R.J."/>
        </authorList>
    </citation>
    <scope>NUCLEOTIDE SEQUENCE</scope>
    <source>
        <strain evidence="14">RS0144</strain>
    </source>
</reference>
<dbReference type="InterPro" id="IPR000305">
    <property type="entry name" value="GIY-YIG_endonuc"/>
</dbReference>
<comment type="caution">
    <text evidence="14">The sequence shown here is derived from an EMBL/GenBank/DDBJ whole genome shotgun (WGS) entry which is preliminary data.</text>
</comment>
<dbReference type="GO" id="GO:0008270">
    <property type="term" value="F:zinc ion binding"/>
    <property type="evidence" value="ECO:0007669"/>
    <property type="project" value="UniProtKB-KW"/>
</dbReference>
<keyword evidence="9 11" id="KW-0234">DNA repair</keyword>
<keyword evidence="1 11" id="KW-0540">Nuclease</keyword>
<keyword evidence="7" id="KW-0862">Zinc</keyword>
<comment type="subunit">
    <text evidence="11">Forms a heterodimer with a member of the SLX4 family.</text>
</comment>
<dbReference type="InterPro" id="IPR050381">
    <property type="entry name" value="SLX1_endonuclease"/>
</dbReference>
<sequence>MDEIWLDEDCIDWDGNSAAPKVVGSAAVNIETNNYAIKGIPRKIAFDNKKRVSPCKSVLKFQRRSISQPVLEIPTSSDDVSSQHCSIQFKFGLQEAAPLDEKSTPSSLPPSPIKKTLGGKKKEKETAVISEFHAVYCLVSRSENRSHKGRCYIGYTKDTNRRIKQHNGGKDVGGAKKTDGRGPWDMVFCVEGFPNQVSGLRFEWASQNPDKSRVLKDRAIKKEKKETPLAFRVRIACHLINSEPWKRLALNFRWLIPPMKMPFPAAITPPENVKVKEGLLLDEKERTIRLGRGEGEYVRMKSCHVCDEDIQRVEELALCIASDSCVGTFHLQCLAKKGLDKSGEWKTQLFPVTACCPVCGRRYRWGDMVRAQHDTVEVMRAHPEQETMEGMIPKKKIRMEV</sequence>
<comment type="subcellular location">
    <subcellularLocation>
        <location evidence="11">Nucleus</location>
    </subcellularLocation>
</comment>
<dbReference type="InterPro" id="IPR013083">
    <property type="entry name" value="Znf_RING/FYVE/PHD"/>
</dbReference>
<dbReference type="PANTHER" id="PTHR20208:SF10">
    <property type="entry name" value="STRUCTURE-SPECIFIC ENDONUCLEASE SUBUNIT SLX1"/>
    <property type="match status" value="1"/>
</dbReference>
<evidence type="ECO:0000256" key="12">
    <source>
        <dbReference type="SAM" id="MobiDB-lite"/>
    </source>
</evidence>
<dbReference type="GO" id="GO:0017108">
    <property type="term" value="F:5'-flap endonuclease activity"/>
    <property type="evidence" value="ECO:0007669"/>
    <property type="project" value="InterPro"/>
</dbReference>
<keyword evidence="10 11" id="KW-0539">Nucleus</keyword>
<dbReference type="InterPro" id="IPR027520">
    <property type="entry name" value="Slx1"/>
</dbReference>
<gene>
    <name evidence="14" type="ORF">PENTCL1PPCAC_23040</name>
</gene>
<dbReference type="InterPro" id="IPR048749">
    <property type="entry name" value="SLX1_C"/>
</dbReference>
<evidence type="ECO:0000259" key="13">
    <source>
        <dbReference type="PROSITE" id="PS50164"/>
    </source>
</evidence>
<dbReference type="Proteomes" id="UP001432027">
    <property type="component" value="Unassembled WGS sequence"/>
</dbReference>
<comment type="cofactor">
    <cofactor evidence="11">
        <name>a divalent metal cation</name>
        <dbReference type="ChEBI" id="CHEBI:60240"/>
    </cofactor>
</comment>
<evidence type="ECO:0000256" key="1">
    <source>
        <dbReference type="ARBA" id="ARBA00022722"/>
    </source>
</evidence>
<evidence type="ECO:0000256" key="5">
    <source>
        <dbReference type="ARBA" id="ARBA00022771"/>
    </source>
</evidence>
<dbReference type="GO" id="GO:0008821">
    <property type="term" value="F:crossover junction DNA endonuclease activity"/>
    <property type="evidence" value="ECO:0007669"/>
    <property type="project" value="TreeGrafter"/>
</dbReference>
<keyword evidence="3 11" id="KW-0255">Endonuclease</keyword>
<keyword evidence="8 11" id="KW-0233">DNA recombination</keyword>
<dbReference type="CDD" id="cd10455">
    <property type="entry name" value="GIY-YIG_SLX1"/>
    <property type="match status" value="1"/>
</dbReference>
<dbReference type="Gene3D" id="3.40.1440.10">
    <property type="entry name" value="GIY-YIG endonuclease"/>
    <property type="match status" value="1"/>
</dbReference>
<comment type="caution">
    <text evidence="11">Lacks conserved residue(s) required for the propagation of feature annotation.</text>
</comment>
<feature type="domain" description="GIY-YIG" evidence="13">
    <location>
        <begin position="131"/>
        <end position="216"/>
    </location>
</feature>
<evidence type="ECO:0000256" key="4">
    <source>
        <dbReference type="ARBA" id="ARBA00022763"/>
    </source>
</evidence>
<keyword evidence="2" id="KW-0479">Metal-binding</keyword>
<feature type="region of interest" description="Disordered" evidence="12">
    <location>
        <begin position="100"/>
        <end position="120"/>
    </location>
</feature>
<name>A0AAV5U1X4_9BILA</name>
<evidence type="ECO:0000256" key="11">
    <source>
        <dbReference type="HAMAP-Rule" id="MF_03100"/>
    </source>
</evidence>
<comment type="similarity">
    <text evidence="11">Belongs to the SLX1 family.</text>
</comment>
<keyword evidence="15" id="KW-1185">Reference proteome</keyword>
<evidence type="ECO:0000256" key="8">
    <source>
        <dbReference type="ARBA" id="ARBA00023172"/>
    </source>
</evidence>
<evidence type="ECO:0000256" key="3">
    <source>
        <dbReference type="ARBA" id="ARBA00022759"/>
    </source>
</evidence>